<comment type="caution">
    <text evidence="9">The sequence shown here is derived from an EMBL/GenBank/DDBJ whole genome shotgun (WGS) entry which is preliminary data.</text>
</comment>
<comment type="subcellular location">
    <subcellularLocation>
        <location evidence="1">Mitochondrion</location>
    </subcellularLocation>
</comment>
<evidence type="ECO:0000256" key="5">
    <source>
        <dbReference type="ARBA" id="ARBA00023128"/>
    </source>
</evidence>
<organism evidence="9 10">
    <name type="scientific">[Emmonsia] crescens</name>
    <dbReference type="NCBI Taxonomy" id="73230"/>
    <lineage>
        <taxon>Eukaryota</taxon>
        <taxon>Fungi</taxon>
        <taxon>Dikarya</taxon>
        <taxon>Ascomycota</taxon>
        <taxon>Pezizomycotina</taxon>
        <taxon>Eurotiomycetes</taxon>
        <taxon>Eurotiomycetidae</taxon>
        <taxon>Onygenales</taxon>
        <taxon>Ajellomycetaceae</taxon>
        <taxon>Emergomyces</taxon>
    </lineage>
</organism>
<keyword evidence="10" id="KW-1185">Reference proteome</keyword>
<dbReference type="Gene3D" id="3.90.1200.10">
    <property type="match status" value="1"/>
</dbReference>
<evidence type="ECO:0000256" key="3">
    <source>
        <dbReference type="ARBA" id="ARBA00016197"/>
    </source>
</evidence>
<accession>A0A2B7ZIT4</accession>
<dbReference type="SUPFAM" id="SSF56112">
    <property type="entry name" value="Protein kinase-like (PK-like)"/>
    <property type="match status" value="1"/>
</dbReference>
<dbReference type="STRING" id="73230.A0A2B7ZIT4"/>
<evidence type="ECO:0000313" key="9">
    <source>
        <dbReference type="EMBL" id="PGH32727.1"/>
    </source>
</evidence>
<dbReference type="PANTHER" id="PTHR36091">
    <property type="entry name" value="ALTERED INHERITANCE OF MITOCHONDRIA PROTEIN 9, MITOCHONDRIAL"/>
    <property type="match status" value="1"/>
</dbReference>
<sequence>MGSKPASSTPTHSPTWHRALSSHIANNGSTTISTGHDPYSYTAGRWLHQDKLQRQSRFLQFDFLRLCETAMKLCDGASKVTKYEKKEGGYNRVFILTMDTGKRVAARIPTPVAGPPRLTVNSEVATIAYLQSKTSLPIPKILAWNDDSSNPVGIEYIIQDHADGVQLHEQWRLMDSLQHMQCTKDLSLKIEEMASLDFPAYGNIYFADAPIEKGLKIPLEDGFCIGPYCSPLFWNCGVGEAELYNEGNSNRGPWRNLTDYSFGLIDTAFSRIPKQANSNDQLPFRGTIQDHIHLIKSCRETMQVLVGDSHVQAAALPVLIHPDYHKRNIFVSQDDPTKVTALVDWQLASIEPAFMYTQNTPDFASLPEETPADDEDTGKQLSNDEQQLRNDISICHQTYDVIMRLKIPKMRIAKRLNPTLFRLFHYCFTTWRDGAPAIRQELLDLRSQWTELELPGECPYVPTEEELRQHAAQYEDFETMQKLKAWLQASLQISSDGWVPNEIWDAAKEAYRAAYKEWIETARESEASGGDMTVGKADKLWPYDAR</sequence>
<comment type="similarity">
    <text evidence="2">Belongs to the AIM9 family.</text>
</comment>
<evidence type="ECO:0000313" key="10">
    <source>
        <dbReference type="Proteomes" id="UP000226031"/>
    </source>
</evidence>
<gene>
    <name evidence="9" type="ORF">GX50_04439</name>
</gene>
<dbReference type="InterPro" id="IPR002575">
    <property type="entry name" value="Aminoglycoside_PTrfase"/>
</dbReference>
<name>A0A2B7ZIT4_9EURO</name>
<dbReference type="Proteomes" id="UP000226031">
    <property type="component" value="Unassembled WGS sequence"/>
</dbReference>
<keyword evidence="5" id="KW-0496">Mitochondrion</keyword>
<dbReference type="VEuPathDB" id="FungiDB:EMCG_01599"/>
<proteinExistence type="inferred from homology"/>
<dbReference type="InterPro" id="IPR011009">
    <property type="entry name" value="Kinase-like_dom_sf"/>
</dbReference>
<dbReference type="AlphaFoldDB" id="A0A2B7ZIT4"/>
<dbReference type="GO" id="GO:0005739">
    <property type="term" value="C:mitochondrion"/>
    <property type="evidence" value="ECO:0007669"/>
    <property type="project" value="UniProtKB-SubCell"/>
</dbReference>
<evidence type="ECO:0000256" key="6">
    <source>
        <dbReference type="ARBA" id="ARBA00031849"/>
    </source>
</evidence>
<reference evidence="9 10" key="1">
    <citation type="submission" date="2017-10" db="EMBL/GenBank/DDBJ databases">
        <title>Comparative genomics in systemic dimorphic fungi from Ajellomycetaceae.</title>
        <authorList>
            <person name="Munoz J.F."/>
            <person name="Mcewen J.G."/>
            <person name="Clay O.K."/>
            <person name="Cuomo C.A."/>
        </authorList>
    </citation>
    <scope>NUCLEOTIDE SEQUENCE [LARGE SCALE GENOMIC DNA]</scope>
    <source>
        <strain evidence="9 10">UAMH4076</strain>
    </source>
</reference>
<evidence type="ECO:0000256" key="1">
    <source>
        <dbReference type="ARBA" id="ARBA00004173"/>
    </source>
</evidence>
<evidence type="ECO:0000259" key="8">
    <source>
        <dbReference type="Pfam" id="PF01636"/>
    </source>
</evidence>
<feature type="domain" description="Aminoglycoside phosphotransferase" evidence="8">
    <location>
        <begin position="316"/>
        <end position="353"/>
    </location>
</feature>
<keyword evidence="4" id="KW-0809">Transit peptide</keyword>
<evidence type="ECO:0000256" key="2">
    <source>
        <dbReference type="ARBA" id="ARBA00005543"/>
    </source>
</evidence>
<evidence type="ECO:0000256" key="4">
    <source>
        <dbReference type="ARBA" id="ARBA00022946"/>
    </source>
</evidence>
<dbReference type="EMBL" id="PDND01000083">
    <property type="protein sequence ID" value="PGH32727.1"/>
    <property type="molecule type" value="Genomic_DNA"/>
</dbReference>
<dbReference type="InterPro" id="IPR051035">
    <property type="entry name" value="Mito_inheritance_9"/>
</dbReference>
<dbReference type="PANTHER" id="PTHR36091:SF1">
    <property type="entry name" value="ALTERED INHERITANCE OF MITOCHONDRIA PROTEIN 9, MITOCHONDRIAL"/>
    <property type="match status" value="1"/>
</dbReference>
<dbReference type="Pfam" id="PF01636">
    <property type="entry name" value="APH"/>
    <property type="match status" value="1"/>
</dbReference>
<evidence type="ECO:0000256" key="7">
    <source>
        <dbReference type="SAM" id="MobiDB-lite"/>
    </source>
</evidence>
<protein>
    <recommendedName>
        <fullName evidence="3">Altered inheritance of mitochondria protein 9, mitochondrial</fullName>
    </recommendedName>
    <alternativeName>
        <fullName evidence="6">Found in mitochondrial proteome protein 29</fullName>
    </alternativeName>
</protein>
<feature type="region of interest" description="Disordered" evidence="7">
    <location>
        <begin position="361"/>
        <end position="385"/>
    </location>
</feature>